<accession>A0A7J8CI79</accession>
<feature type="signal peptide" evidence="1">
    <location>
        <begin position="1"/>
        <end position="23"/>
    </location>
</feature>
<evidence type="ECO:0008006" key="4">
    <source>
        <dbReference type="Google" id="ProtNLM"/>
    </source>
</evidence>
<feature type="chain" id="PRO_5029676841" description="Secreted protein" evidence="1">
    <location>
        <begin position="24"/>
        <end position="128"/>
    </location>
</feature>
<keyword evidence="1" id="KW-0732">Signal</keyword>
<evidence type="ECO:0000313" key="3">
    <source>
        <dbReference type="Proteomes" id="UP000593571"/>
    </source>
</evidence>
<organism evidence="2 3">
    <name type="scientific">Rousettus aegyptiacus</name>
    <name type="common">Egyptian fruit bat</name>
    <name type="synonym">Pteropus aegyptiacus</name>
    <dbReference type="NCBI Taxonomy" id="9407"/>
    <lineage>
        <taxon>Eukaryota</taxon>
        <taxon>Metazoa</taxon>
        <taxon>Chordata</taxon>
        <taxon>Craniata</taxon>
        <taxon>Vertebrata</taxon>
        <taxon>Euteleostomi</taxon>
        <taxon>Mammalia</taxon>
        <taxon>Eutheria</taxon>
        <taxon>Laurasiatheria</taxon>
        <taxon>Chiroptera</taxon>
        <taxon>Yinpterochiroptera</taxon>
        <taxon>Pteropodoidea</taxon>
        <taxon>Pteropodidae</taxon>
        <taxon>Rousettinae</taxon>
        <taxon>Rousettus</taxon>
    </lineage>
</organism>
<comment type="caution">
    <text evidence="2">The sequence shown here is derived from an EMBL/GenBank/DDBJ whole genome shotgun (WGS) entry which is preliminary data.</text>
</comment>
<evidence type="ECO:0000256" key="1">
    <source>
        <dbReference type="SAM" id="SignalP"/>
    </source>
</evidence>
<dbReference type="EMBL" id="JACASE010000014">
    <property type="protein sequence ID" value="KAF6410594.1"/>
    <property type="molecule type" value="Genomic_DNA"/>
</dbReference>
<name>A0A7J8CI79_ROUAE</name>
<proteinExistence type="predicted"/>
<dbReference type="Proteomes" id="UP000593571">
    <property type="component" value="Unassembled WGS sequence"/>
</dbReference>
<evidence type="ECO:0000313" key="2">
    <source>
        <dbReference type="EMBL" id="KAF6410594.1"/>
    </source>
</evidence>
<reference evidence="2 3" key="1">
    <citation type="journal article" date="2020" name="Nature">
        <title>Six reference-quality genomes reveal evolution of bat adaptations.</title>
        <authorList>
            <person name="Jebb D."/>
            <person name="Huang Z."/>
            <person name="Pippel M."/>
            <person name="Hughes G.M."/>
            <person name="Lavrichenko K."/>
            <person name="Devanna P."/>
            <person name="Winkler S."/>
            <person name="Jermiin L.S."/>
            <person name="Skirmuntt E.C."/>
            <person name="Katzourakis A."/>
            <person name="Burkitt-Gray L."/>
            <person name="Ray D.A."/>
            <person name="Sullivan K.A.M."/>
            <person name="Roscito J.G."/>
            <person name="Kirilenko B.M."/>
            <person name="Davalos L.M."/>
            <person name="Corthals A.P."/>
            <person name="Power M.L."/>
            <person name="Jones G."/>
            <person name="Ransome R.D."/>
            <person name="Dechmann D.K.N."/>
            <person name="Locatelli A.G."/>
            <person name="Puechmaille S.J."/>
            <person name="Fedrigo O."/>
            <person name="Jarvis E.D."/>
            <person name="Hiller M."/>
            <person name="Vernes S.C."/>
            <person name="Myers E.W."/>
            <person name="Teeling E.C."/>
        </authorList>
    </citation>
    <scope>NUCLEOTIDE SEQUENCE [LARGE SCALE GENOMIC DNA]</scope>
    <source>
        <strain evidence="2">MRouAeg1</strain>
        <tissue evidence="2">Muscle</tissue>
    </source>
</reference>
<gene>
    <name evidence="2" type="ORF">HJG63_009092</name>
</gene>
<protein>
    <recommendedName>
        <fullName evidence="4">Secreted protein</fullName>
    </recommendedName>
</protein>
<dbReference type="AlphaFoldDB" id="A0A7J8CI79"/>
<sequence length="128" mass="14121">MQSRIHSNGTLVLVCLPFGCVFRCDPRWCSLGMQAMASSEKPCCRPSSATACALLGATWHDLPSNLTCLPRMLYVEVSERPSHKLRLAATNAVLGAAQLEVLRHAETRCCLFGLCEHLRDFRKVLGMS</sequence>
<keyword evidence="3" id="KW-1185">Reference proteome</keyword>